<sequence length="148" mass="16895">MTERELLELLLEKVTGMDTKITNIETEQQSMKKDLRGLKDDLQGVKDEQKSMRVELQGVKDGQQSMTVELQNVKSQLDENTQLTRAIYDRQEVADAKFEALSMDVNELHGKAAYNSEKIDSVAEDQKSTNEILGEHEVSIRTLRRRAV</sequence>
<gene>
    <name evidence="2" type="ORF">H4683_001995</name>
</gene>
<dbReference type="EMBL" id="JADBEL010000009">
    <property type="protein sequence ID" value="MBE1554917.1"/>
    <property type="molecule type" value="Genomic_DNA"/>
</dbReference>
<keyword evidence="1" id="KW-0175">Coiled coil</keyword>
<keyword evidence="3" id="KW-1185">Reference proteome</keyword>
<organism evidence="2 3">
    <name type="scientific">Sporosarcina limicola</name>
    <dbReference type="NCBI Taxonomy" id="34101"/>
    <lineage>
        <taxon>Bacteria</taxon>
        <taxon>Bacillati</taxon>
        <taxon>Bacillota</taxon>
        <taxon>Bacilli</taxon>
        <taxon>Bacillales</taxon>
        <taxon>Caryophanaceae</taxon>
        <taxon>Sporosarcina</taxon>
    </lineage>
</organism>
<evidence type="ECO:0000256" key="1">
    <source>
        <dbReference type="SAM" id="Coils"/>
    </source>
</evidence>
<feature type="coiled-coil region" evidence="1">
    <location>
        <begin position="21"/>
        <end position="48"/>
    </location>
</feature>
<protein>
    <submittedName>
        <fullName evidence="2">Chromosome segregation ATPase</fullName>
    </submittedName>
</protein>
<comment type="caution">
    <text evidence="2">The sequence shown here is derived from an EMBL/GenBank/DDBJ whole genome shotgun (WGS) entry which is preliminary data.</text>
</comment>
<proteinExistence type="predicted"/>
<dbReference type="Proteomes" id="UP000658225">
    <property type="component" value="Unassembled WGS sequence"/>
</dbReference>
<name>A0A927MKP5_9BACL</name>
<evidence type="ECO:0000313" key="3">
    <source>
        <dbReference type="Proteomes" id="UP000658225"/>
    </source>
</evidence>
<evidence type="ECO:0000313" key="2">
    <source>
        <dbReference type="EMBL" id="MBE1554917.1"/>
    </source>
</evidence>
<dbReference type="Gene3D" id="1.10.287.1490">
    <property type="match status" value="1"/>
</dbReference>
<dbReference type="AlphaFoldDB" id="A0A927MKP5"/>
<accession>A0A927MKP5</accession>
<reference evidence="2" key="1">
    <citation type="submission" date="2020-10" db="EMBL/GenBank/DDBJ databases">
        <title>Genomic Encyclopedia of Type Strains, Phase IV (KMG-IV): sequencing the most valuable type-strain genomes for metagenomic binning, comparative biology and taxonomic classification.</title>
        <authorList>
            <person name="Goeker M."/>
        </authorList>
    </citation>
    <scope>NUCLEOTIDE SEQUENCE</scope>
    <source>
        <strain evidence="2">DSM 13886</strain>
    </source>
</reference>
<dbReference type="RefSeq" id="WP_192598661.1">
    <property type="nucleotide sequence ID" value="NZ_JADBEL010000009.1"/>
</dbReference>